<dbReference type="GeneID" id="28820307"/>
<dbReference type="GO" id="GO:0016712">
    <property type="term" value="F:oxidoreductase activity, acting on paired donors, with incorporation or reduction of molecular oxygen, reduced flavin or flavoprotein as one donor, and incorporation of one atom of oxygen"/>
    <property type="evidence" value="ECO:0007669"/>
    <property type="project" value="InterPro"/>
</dbReference>
<dbReference type="InterPro" id="IPR001128">
    <property type="entry name" value="Cyt_P450"/>
</dbReference>
<reference evidence="10 11" key="1">
    <citation type="submission" date="2015-10" db="EMBL/GenBank/DDBJ databases">
        <title>Full genome of DAOMC 229536 Phialocephala scopiformis, a fungal endophyte of spruce producing the potent anti-insectan compound rugulosin.</title>
        <authorList>
            <consortium name="DOE Joint Genome Institute"/>
            <person name="Walker A.K."/>
            <person name="Frasz S.L."/>
            <person name="Seifert K.A."/>
            <person name="Miller J.D."/>
            <person name="Mondo S.J."/>
            <person name="Labutti K."/>
            <person name="Lipzen A."/>
            <person name="Dockter R."/>
            <person name="Kennedy M."/>
            <person name="Grigoriev I.V."/>
            <person name="Spatafora J.W."/>
        </authorList>
    </citation>
    <scope>NUCLEOTIDE SEQUENCE [LARGE SCALE GENOMIC DNA]</scope>
    <source>
        <strain evidence="10 11">CBS 120377</strain>
    </source>
</reference>
<dbReference type="STRING" id="149040.A0A194XHK6"/>
<name>A0A194XHK6_MOLSC</name>
<keyword evidence="6 8" id="KW-0408">Iron</keyword>
<gene>
    <name evidence="10" type="ORF">LY89DRAFT_611457</name>
</gene>
<dbReference type="EMBL" id="KQ947410">
    <property type="protein sequence ID" value="KUJ19695.1"/>
    <property type="molecule type" value="Genomic_DNA"/>
</dbReference>
<dbReference type="PANTHER" id="PTHR24287">
    <property type="entry name" value="P450, PUTATIVE (EUROFUNG)-RELATED"/>
    <property type="match status" value="1"/>
</dbReference>
<dbReference type="AlphaFoldDB" id="A0A194XHK6"/>
<dbReference type="PRINTS" id="PR01239">
    <property type="entry name" value="EP450IICYP52"/>
</dbReference>
<evidence type="ECO:0000256" key="2">
    <source>
        <dbReference type="ARBA" id="ARBA00010617"/>
    </source>
</evidence>
<feature type="chain" id="PRO_5008268255" evidence="9">
    <location>
        <begin position="20"/>
        <end position="486"/>
    </location>
</feature>
<accession>A0A194XHK6</accession>
<comment type="cofactor">
    <cofactor evidence="1 8">
        <name>heme</name>
        <dbReference type="ChEBI" id="CHEBI:30413"/>
    </cofactor>
</comment>
<evidence type="ECO:0000313" key="10">
    <source>
        <dbReference type="EMBL" id="KUJ19695.1"/>
    </source>
</evidence>
<keyword evidence="7" id="KW-0503">Monooxygenase</keyword>
<dbReference type="Gene3D" id="1.10.630.10">
    <property type="entry name" value="Cytochrome P450"/>
    <property type="match status" value="1"/>
</dbReference>
<protein>
    <submittedName>
        <fullName evidence="10">Cytochrome P450 alkane hydroxylase-like protein</fullName>
    </submittedName>
</protein>
<evidence type="ECO:0000256" key="6">
    <source>
        <dbReference type="ARBA" id="ARBA00023004"/>
    </source>
</evidence>
<dbReference type="RefSeq" id="XP_018074050.1">
    <property type="nucleotide sequence ID" value="XM_018210581.1"/>
</dbReference>
<dbReference type="CDD" id="cd11063">
    <property type="entry name" value="CYP52"/>
    <property type="match status" value="1"/>
</dbReference>
<evidence type="ECO:0000256" key="9">
    <source>
        <dbReference type="SAM" id="SignalP"/>
    </source>
</evidence>
<proteinExistence type="inferred from homology"/>
<dbReference type="GO" id="GO:0020037">
    <property type="term" value="F:heme binding"/>
    <property type="evidence" value="ECO:0007669"/>
    <property type="project" value="InterPro"/>
</dbReference>
<keyword evidence="3 8" id="KW-0349">Heme</keyword>
<comment type="similarity">
    <text evidence="2">Belongs to the cytochrome P450 family.</text>
</comment>
<dbReference type="GO" id="GO:0005506">
    <property type="term" value="F:iron ion binding"/>
    <property type="evidence" value="ECO:0007669"/>
    <property type="project" value="InterPro"/>
</dbReference>
<dbReference type="PANTHER" id="PTHR24287:SF17">
    <property type="entry name" value="P450, PUTATIVE (EUROFUNG)-RELATED"/>
    <property type="match status" value="1"/>
</dbReference>
<keyword evidence="4 8" id="KW-0479">Metal-binding</keyword>
<dbReference type="Proteomes" id="UP000070700">
    <property type="component" value="Unassembled WGS sequence"/>
</dbReference>
<evidence type="ECO:0000256" key="8">
    <source>
        <dbReference type="PIRSR" id="PIRSR602402-1"/>
    </source>
</evidence>
<evidence type="ECO:0000313" key="11">
    <source>
        <dbReference type="Proteomes" id="UP000070700"/>
    </source>
</evidence>
<dbReference type="InterPro" id="IPR047146">
    <property type="entry name" value="Cyt_P450_E_CYP52_fungi"/>
</dbReference>
<feature type="non-terminal residue" evidence="10">
    <location>
        <position position="486"/>
    </location>
</feature>
<keyword evidence="5" id="KW-0560">Oxidoreductase</keyword>
<dbReference type="InParanoid" id="A0A194XHK6"/>
<dbReference type="InterPro" id="IPR002402">
    <property type="entry name" value="Cyt_P450_E_grp-II"/>
</dbReference>
<evidence type="ECO:0000256" key="1">
    <source>
        <dbReference type="ARBA" id="ARBA00001971"/>
    </source>
</evidence>
<dbReference type="InterPro" id="IPR002974">
    <property type="entry name" value="Cyt_P450_E_CYP52_ascomycetes"/>
</dbReference>
<feature type="signal peptide" evidence="9">
    <location>
        <begin position="1"/>
        <end position="19"/>
    </location>
</feature>
<keyword evidence="11" id="KW-1185">Reference proteome</keyword>
<evidence type="ECO:0000256" key="3">
    <source>
        <dbReference type="ARBA" id="ARBA00022617"/>
    </source>
</evidence>
<keyword evidence="9" id="KW-0732">Signal</keyword>
<evidence type="ECO:0000256" key="5">
    <source>
        <dbReference type="ARBA" id="ARBA00023002"/>
    </source>
</evidence>
<evidence type="ECO:0000256" key="7">
    <source>
        <dbReference type="ARBA" id="ARBA00023033"/>
    </source>
</evidence>
<organism evidence="10 11">
    <name type="scientific">Mollisia scopiformis</name>
    <name type="common">Conifer needle endophyte fungus</name>
    <name type="synonym">Phialocephala scopiformis</name>
    <dbReference type="NCBI Taxonomy" id="149040"/>
    <lineage>
        <taxon>Eukaryota</taxon>
        <taxon>Fungi</taxon>
        <taxon>Dikarya</taxon>
        <taxon>Ascomycota</taxon>
        <taxon>Pezizomycotina</taxon>
        <taxon>Leotiomycetes</taxon>
        <taxon>Helotiales</taxon>
        <taxon>Mollisiaceae</taxon>
        <taxon>Mollisia</taxon>
    </lineage>
</organism>
<dbReference type="PRINTS" id="PR00464">
    <property type="entry name" value="EP450II"/>
</dbReference>
<dbReference type="KEGG" id="psco:LY89DRAFT_611457"/>
<dbReference type="SUPFAM" id="SSF48264">
    <property type="entry name" value="Cytochrome P450"/>
    <property type="match status" value="1"/>
</dbReference>
<dbReference type="Pfam" id="PF00067">
    <property type="entry name" value="p450"/>
    <property type="match status" value="1"/>
</dbReference>
<evidence type="ECO:0000256" key="4">
    <source>
        <dbReference type="ARBA" id="ARBA00022723"/>
    </source>
</evidence>
<feature type="binding site" description="axial binding residue" evidence="8">
    <location>
        <position position="435"/>
    </location>
    <ligand>
        <name>heme</name>
        <dbReference type="ChEBI" id="CHEBI:30413"/>
    </ligand>
    <ligandPart>
        <name>Fe</name>
        <dbReference type="ChEBI" id="CHEBI:18248"/>
    </ligandPart>
</feature>
<sequence>MFLAVLYWLINDILYRIAAKKAGCSIPIKYFHWDPFLALDLFYQRLSDMRAGDSVATDRNLLKKYGKTVQTNAWGIKQYVISDPVNIQTILATQVDKFGNEPMNRKMCGDFLGDGVMTVDGHLWKKSRQMINPVFARAQVSELSSFEKQLSRMMEKIPKDGGTIDMQPLCKQLFLDSSTEFVFGKSANSLSPETDSPIARRLPGIFDEALVSMFTRYMMGKFSFMAGSKKKFLAQCKEVHDIIDGFIDEEIELQKFGTNIDSAGPYSYVLLKEMVRTTDDRRAIRNELMNVFFPAHDSSAIFLSNIIFLLARYPNKWDKLRAEVLGIGKQKLTFELLKSMKYMQAVMNETLRLHSPAGGSWKTCLAPCILPHGGGASGKEPILLQAGDQVRMSFAPLHVDPDIWGKDAEEFKPERWENLKQSWNYIPFMGGRRICPAQQNVLTDVACIMVRLMQRFKGLENRNECYEYVDRIAFTRESRNDVKVGF</sequence>
<dbReference type="OrthoDB" id="1470350at2759"/>
<dbReference type="InterPro" id="IPR036396">
    <property type="entry name" value="Cyt_P450_sf"/>
</dbReference>